<keyword evidence="9" id="KW-1185">Reference proteome</keyword>
<feature type="domain" description="Cyclin N-terminal" evidence="7">
    <location>
        <begin position="470"/>
        <end position="556"/>
    </location>
</feature>
<protein>
    <submittedName>
        <fullName evidence="8">CDK5 and ABL1 enzyme substrate 1</fullName>
    </submittedName>
</protein>
<evidence type="ECO:0000256" key="3">
    <source>
        <dbReference type="ARBA" id="ARBA00022618"/>
    </source>
</evidence>
<evidence type="ECO:0000256" key="6">
    <source>
        <dbReference type="SAM" id="MobiDB-lite"/>
    </source>
</evidence>
<evidence type="ECO:0000259" key="7">
    <source>
        <dbReference type="Pfam" id="PF00134"/>
    </source>
</evidence>
<dbReference type="InterPro" id="IPR036915">
    <property type="entry name" value="Cyclin-like_sf"/>
</dbReference>
<dbReference type="PIRSF" id="PIRSF025798">
    <property type="entry name" value="Cables"/>
    <property type="match status" value="1"/>
</dbReference>
<reference evidence="8" key="1">
    <citation type="submission" date="2020-03" db="EMBL/GenBank/DDBJ databases">
        <title>Studies in the Genomics of Life Span.</title>
        <authorList>
            <person name="Glass D."/>
        </authorList>
    </citation>
    <scope>NUCLEOTIDE SEQUENCE</scope>
    <source>
        <strain evidence="8">SUZIE</strain>
        <tissue evidence="8">Muscle</tissue>
    </source>
</reference>
<dbReference type="GO" id="GO:0051726">
    <property type="term" value="P:regulation of cell cycle"/>
    <property type="evidence" value="ECO:0007669"/>
    <property type="project" value="InterPro"/>
</dbReference>
<comment type="similarity">
    <text evidence="1">Belongs to the cyclin family.</text>
</comment>
<evidence type="ECO:0000256" key="1">
    <source>
        <dbReference type="ARBA" id="ARBA00008742"/>
    </source>
</evidence>
<dbReference type="GO" id="GO:0005829">
    <property type="term" value="C:cytosol"/>
    <property type="evidence" value="ECO:0007669"/>
    <property type="project" value="UniProtKB-ARBA"/>
</dbReference>
<keyword evidence="3" id="KW-0132">Cell division</keyword>
<dbReference type="InterPro" id="IPR012388">
    <property type="entry name" value="CABLES1/2"/>
</dbReference>
<keyword evidence="4" id="KW-0195">Cyclin</keyword>
<dbReference type="InterPro" id="IPR006671">
    <property type="entry name" value="Cyclin_N"/>
</dbReference>
<dbReference type="PANTHER" id="PTHR22896:SF1">
    <property type="entry name" value="CDK5 AND ABL1 ENZYME SUBSTRATE 1"/>
    <property type="match status" value="1"/>
</dbReference>
<evidence type="ECO:0000313" key="9">
    <source>
        <dbReference type="Proteomes" id="UP001166674"/>
    </source>
</evidence>
<proteinExistence type="inferred from homology"/>
<dbReference type="SUPFAM" id="SSF47954">
    <property type="entry name" value="Cyclin-like"/>
    <property type="match status" value="1"/>
</dbReference>
<dbReference type="EMBL" id="JAATJV010177600">
    <property type="protein sequence ID" value="MBZ3871853.1"/>
    <property type="molecule type" value="Genomic_DNA"/>
</dbReference>
<dbReference type="Proteomes" id="UP001166674">
    <property type="component" value="Unassembled WGS sequence"/>
</dbReference>
<accession>A0AA41MHB5</accession>
<name>A0AA41MHB5_SCICA</name>
<gene>
    <name evidence="8" type="ORF">SUZIE_115015</name>
</gene>
<evidence type="ECO:0000256" key="2">
    <source>
        <dbReference type="ARBA" id="ARBA00022553"/>
    </source>
</evidence>
<keyword evidence="5" id="KW-0131">Cell cycle</keyword>
<comment type="caution">
    <text evidence="8">The sequence shown here is derived from an EMBL/GenBank/DDBJ whole genome shotgun (WGS) entry which is preliminary data.</text>
</comment>
<dbReference type="PANTHER" id="PTHR22896">
    <property type="entry name" value="CDK5 AND ABL1 ENZYME SUBSTRATE 1"/>
    <property type="match status" value="1"/>
</dbReference>
<feature type="region of interest" description="Disordered" evidence="6">
    <location>
        <begin position="1"/>
        <end position="44"/>
    </location>
</feature>
<dbReference type="AlphaFoldDB" id="A0AA41MHB5"/>
<dbReference type="GO" id="GO:0007399">
    <property type="term" value="P:nervous system development"/>
    <property type="evidence" value="ECO:0007669"/>
    <property type="project" value="TreeGrafter"/>
</dbReference>
<dbReference type="Pfam" id="PF00134">
    <property type="entry name" value="Cyclin_N"/>
    <property type="match status" value="1"/>
</dbReference>
<evidence type="ECO:0000256" key="5">
    <source>
        <dbReference type="ARBA" id="ARBA00023306"/>
    </source>
</evidence>
<sequence>MDPRRRQAALSFLTNISLDGRPPLQEEEWGGGEESGAAKPGAGSAYGARTRLSLLAAGCNALAAQGTAAAALATGSSPFPLQPSLLPPLAPGCHATLPGPGASRALASPLGAGRTSGEHLQPSRSAPLAACSQLQLPDGPGSAGQEELEEDDAFTSVQVPAAAFLGSGTPGSGSGSRGRLNSFTQGILPIAFSRQTSQNYCSLEQPGQSGSTSAFEQLQRSRRRLISQRSSLETLEDIEENAPLRRDLKLDGGRQSAGTMSLKEIIGLEGVELGADGKTVSYTQFLLPTNAFGARRNTIDSTSSFSQFRNLSHRSLSIGRASSTQGSLDTGSDLGDFMDYDPNLLDDPQWPCGKHKRVLIFPSYMTTVIDYVKPSDLKKDMNETFKEKFPHIKLTLSKIRSFQGDPQTSTCVQWGPSVFCIVFVGALAGPSSCLAHCLSVILLEVVLFGSTVLLDLGQNLKREMRKLAQEDCGFEEPTVAMAFVYFEKLALKGKLNKQNRKLCAGACVLLAAKIGSDLKKHEVKHLIDKLEEKFRLNRRELIAFEFPVLVALEFALHLPEHEVMPHYRRLIQSS</sequence>
<dbReference type="FunFam" id="1.10.472.10:FF:000020">
    <property type="entry name" value="CDK5 and ABL1 enzyme substrate 1"/>
    <property type="match status" value="1"/>
</dbReference>
<organism evidence="8 9">
    <name type="scientific">Sciurus carolinensis</name>
    <name type="common">Eastern gray squirrel</name>
    <dbReference type="NCBI Taxonomy" id="30640"/>
    <lineage>
        <taxon>Eukaryota</taxon>
        <taxon>Metazoa</taxon>
        <taxon>Chordata</taxon>
        <taxon>Craniata</taxon>
        <taxon>Vertebrata</taxon>
        <taxon>Euteleostomi</taxon>
        <taxon>Mammalia</taxon>
        <taxon>Eutheria</taxon>
        <taxon>Euarchontoglires</taxon>
        <taxon>Glires</taxon>
        <taxon>Rodentia</taxon>
        <taxon>Sciuromorpha</taxon>
        <taxon>Sciuridae</taxon>
        <taxon>Sciurinae</taxon>
        <taxon>Sciurini</taxon>
        <taxon>Sciurus</taxon>
    </lineage>
</organism>
<evidence type="ECO:0000313" key="8">
    <source>
        <dbReference type="EMBL" id="MBZ3871853.1"/>
    </source>
</evidence>
<keyword evidence="2" id="KW-0597">Phosphoprotein</keyword>
<feature type="region of interest" description="Disordered" evidence="6">
    <location>
        <begin position="96"/>
        <end position="127"/>
    </location>
</feature>
<dbReference type="GO" id="GO:0051301">
    <property type="term" value="P:cell division"/>
    <property type="evidence" value="ECO:0007669"/>
    <property type="project" value="UniProtKB-KW"/>
</dbReference>
<evidence type="ECO:0000256" key="4">
    <source>
        <dbReference type="ARBA" id="ARBA00023127"/>
    </source>
</evidence>
<dbReference type="Gene3D" id="1.10.472.10">
    <property type="entry name" value="Cyclin-like"/>
    <property type="match status" value="1"/>
</dbReference>